<comment type="caution">
    <text evidence="8">The sequence shown here is derived from an EMBL/GenBank/DDBJ whole genome shotgun (WGS) entry which is preliminary data.</text>
</comment>
<evidence type="ECO:0000256" key="2">
    <source>
        <dbReference type="ARBA" id="ARBA00022603"/>
    </source>
</evidence>
<dbReference type="Pfam" id="PF06859">
    <property type="entry name" value="Bin3"/>
    <property type="match status" value="1"/>
</dbReference>
<name>A0A8X6UN78_NEPPI</name>
<dbReference type="GO" id="GO:0017069">
    <property type="term" value="F:snRNA binding"/>
    <property type="evidence" value="ECO:0007669"/>
    <property type="project" value="TreeGrafter"/>
</dbReference>
<dbReference type="GO" id="GO:0008171">
    <property type="term" value="F:O-methyltransferase activity"/>
    <property type="evidence" value="ECO:0007669"/>
    <property type="project" value="UniProtKB-UniRule"/>
</dbReference>
<dbReference type="GO" id="GO:0008173">
    <property type="term" value="F:RNA methyltransferase activity"/>
    <property type="evidence" value="ECO:0007669"/>
    <property type="project" value="UniProtKB-UniRule"/>
</dbReference>
<keyword evidence="4 5" id="KW-0949">S-adenosyl-L-methionine</keyword>
<comment type="similarity">
    <text evidence="1 6">Belongs to the methyltransferase superfamily.</text>
</comment>
<accession>A0A8X6UN78</accession>
<evidence type="ECO:0000256" key="5">
    <source>
        <dbReference type="PROSITE-ProRule" id="PRU00848"/>
    </source>
</evidence>
<dbReference type="Pfam" id="PF13847">
    <property type="entry name" value="Methyltransf_31"/>
    <property type="match status" value="1"/>
</dbReference>
<protein>
    <recommendedName>
        <fullName evidence="6">RNA methyltransferase</fullName>
        <ecNumber evidence="6">2.1.1.-</ecNumber>
    </recommendedName>
</protein>
<evidence type="ECO:0000256" key="6">
    <source>
        <dbReference type="RuleBase" id="RU367087"/>
    </source>
</evidence>
<evidence type="ECO:0000313" key="8">
    <source>
        <dbReference type="EMBL" id="GFU31291.1"/>
    </source>
</evidence>
<evidence type="ECO:0000313" key="9">
    <source>
        <dbReference type="Proteomes" id="UP000887013"/>
    </source>
</evidence>
<dbReference type="InterPro" id="IPR024160">
    <property type="entry name" value="BIN3_SAM-bd_dom"/>
</dbReference>
<keyword evidence="2 6" id="KW-0489">Methyltransferase</keyword>
<evidence type="ECO:0000259" key="7">
    <source>
        <dbReference type="PROSITE" id="PS51515"/>
    </source>
</evidence>
<evidence type="ECO:0000256" key="3">
    <source>
        <dbReference type="ARBA" id="ARBA00022679"/>
    </source>
</evidence>
<gene>
    <name evidence="8" type="primary">mepce</name>
    <name evidence="8" type="ORF">NPIL_463581</name>
</gene>
<proteinExistence type="inferred from homology"/>
<dbReference type="InterPro" id="IPR025714">
    <property type="entry name" value="Methyltranfer_dom"/>
</dbReference>
<dbReference type="EC" id="2.1.1.-" evidence="6"/>
<dbReference type="AlphaFoldDB" id="A0A8X6UN78"/>
<dbReference type="SUPFAM" id="SSF53335">
    <property type="entry name" value="S-adenosyl-L-methionine-dependent methyltransferases"/>
    <property type="match status" value="1"/>
</dbReference>
<evidence type="ECO:0000256" key="4">
    <source>
        <dbReference type="ARBA" id="ARBA00022691"/>
    </source>
</evidence>
<sequence>MAPPNETNRHHYSESFRSAEYQFPPNVSFGKRSRRFFDKNQPLNQKWKKKFKQRLEKYNKKKEEAYKFRFGNFHQYYGYRNQGQRDLRVTCMKQEWFSGKDVLDIGCNAGHFTLALAKYFDPKCIIGIDIDKELIKMAKKNIRHYITPDNINEEDFPLSFLINYGPIAQSMDPKNRYPEGKFPFNVQFAQANFVLVSDELMNNQTQHFDTILCLSVTKWIHLNWGDIGIKRLFHRTYKLLRPGGHFILEAQAFQSYAKRKKITEEMYKNYTYIELFPEMFNEYLLKEVGFETCQLIDIPAHSSQGFSRPIYLFTKAANTEKQPNHVIYNYSSDSACEDSDAEQLSD</sequence>
<dbReference type="PROSITE" id="PS51515">
    <property type="entry name" value="BIN3_SAM"/>
    <property type="match status" value="1"/>
</dbReference>
<dbReference type="EMBL" id="BMAW01129644">
    <property type="protein sequence ID" value="GFU31291.1"/>
    <property type="molecule type" value="Genomic_DNA"/>
</dbReference>
<dbReference type="Gene3D" id="3.40.50.150">
    <property type="entry name" value="Vaccinia Virus protein VP39"/>
    <property type="match status" value="1"/>
</dbReference>
<organism evidence="8 9">
    <name type="scientific">Nephila pilipes</name>
    <name type="common">Giant wood spider</name>
    <name type="synonym">Nephila maculata</name>
    <dbReference type="NCBI Taxonomy" id="299642"/>
    <lineage>
        <taxon>Eukaryota</taxon>
        <taxon>Metazoa</taxon>
        <taxon>Ecdysozoa</taxon>
        <taxon>Arthropoda</taxon>
        <taxon>Chelicerata</taxon>
        <taxon>Arachnida</taxon>
        <taxon>Araneae</taxon>
        <taxon>Araneomorphae</taxon>
        <taxon>Entelegynae</taxon>
        <taxon>Araneoidea</taxon>
        <taxon>Nephilidae</taxon>
        <taxon>Nephila</taxon>
    </lineage>
</organism>
<dbReference type="InterPro" id="IPR029063">
    <property type="entry name" value="SAM-dependent_MTases_sf"/>
</dbReference>
<evidence type="ECO:0000256" key="1">
    <source>
        <dbReference type="ARBA" id="ARBA00008361"/>
    </source>
</evidence>
<keyword evidence="3 6" id="KW-0808">Transferase</keyword>
<dbReference type="GO" id="GO:0040031">
    <property type="term" value="P:snRNA modification"/>
    <property type="evidence" value="ECO:0007669"/>
    <property type="project" value="TreeGrafter"/>
</dbReference>
<dbReference type="Proteomes" id="UP000887013">
    <property type="component" value="Unassembled WGS sequence"/>
</dbReference>
<dbReference type="InterPro" id="IPR039772">
    <property type="entry name" value="Bin3-like"/>
</dbReference>
<dbReference type="GO" id="GO:0032259">
    <property type="term" value="P:methylation"/>
    <property type="evidence" value="ECO:0007669"/>
    <property type="project" value="UniProtKB-KW"/>
</dbReference>
<dbReference type="OrthoDB" id="10017101at2759"/>
<keyword evidence="9" id="KW-1185">Reference proteome</keyword>
<dbReference type="PANTHER" id="PTHR12315:SF0">
    <property type="entry name" value="7SK SNRNA METHYLPHOSPHATE CAPPING ENZYME"/>
    <property type="match status" value="1"/>
</dbReference>
<reference evidence="8" key="1">
    <citation type="submission" date="2020-08" db="EMBL/GenBank/DDBJ databases">
        <title>Multicomponent nature underlies the extraordinary mechanical properties of spider dragline silk.</title>
        <authorList>
            <person name="Kono N."/>
            <person name="Nakamura H."/>
            <person name="Mori M."/>
            <person name="Yoshida Y."/>
            <person name="Ohtoshi R."/>
            <person name="Malay A.D."/>
            <person name="Moran D.A.P."/>
            <person name="Tomita M."/>
            <person name="Numata K."/>
            <person name="Arakawa K."/>
        </authorList>
    </citation>
    <scope>NUCLEOTIDE SEQUENCE</scope>
</reference>
<feature type="domain" description="Bin3-type SAM" evidence="7">
    <location>
        <begin position="86"/>
        <end position="318"/>
    </location>
</feature>
<dbReference type="InterPro" id="IPR010675">
    <property type="entry name" value="Bin3_C"/>
</dbReference>
<dbReference type="CDD" id="cd02440">
    <property type="entry name" value="AdoMet_MTases"/>
    <property type="match status" value="1"/>
</dbReference>
<dbReference type="PANTHER" id="PTHR12315">
    <property type="entry name" value="BICOID-INTERACTING PROTEIN RELATED"/>
    <property type="match status" value="1"/>
</dbReference>